<dbReference type="EMBL" id="JANBPT010000416">
    <property type="protein sequence ID" value="KAJ1921496.1"/>
    <property type="molecule type" value="Genomic_DNA"/>
</dbReference>
<protein>
    <recommendedName>
        <fullName evidence="3 10">MICOS complex subunit MIC60</fullName>
    </recommendedName>
    <alternativeName>
        <fullName evidence="10">Mitofilin</fullName>
    </alternativeName>
</protein>
<evidence type="ECO:0000313" key="12">
    <source>
        <dbReference type="EMBL" id="KAJ1921496.1"/>
    </source>
</evidence>
<dbReference type="GO" id="GO:0042407">
    <property type="term" value="P:cristae formation"/>
    <property type="evidence" value="ECO:0007669"/>
    <property type="project" value="TreeGrafter"/>
</dbReference>
<dbReference type="InterPro" id="IPR019133">
    <property type="entry name" value="MIC60"/>
</dbReference>
<comment type="subunit">
    <text evidence="10">Component of the mitochondrial contact site and cristae organizing system (MICOS) complex.</text>
</comment>
<evidence type="ECO:0000256" key="8">
    <source>
        <dbReference type="ARBA" id="ARBA00023136"/>
    </source>
</evidence>
<evidence type="ECO:0000256" key="2">
    <source>
        <dbReference type="ARBA" id="ARBA00010877"/>
    </source>
</evidence>
<accession>A0A9W8A2L6</accession>
<feature type="region of interest" description="Disordered" evidence="11">
    <location>
        <begin position="1"/>
        <end position="45"/>
    </location>
</feature>
<comment type="subcellular location">
    <subcellularLocation>
        <location evidence="1 10">Mitochondrion inner membrane</location>
        <topology evidence="1 10">Single-pass membrane protein</topology>
    </subcellularLocation>
</comment>
<dbReference type="Proteomes" id="UP001150569">
    <property type="component" value="Unassembled WGS sequence"/>
</dbReference>
<dbReference type="PANTHER" id="PTHR15415:SF7">
    <property type="entry name" value="MICOS COMPLEX SUBUNIT MIC60"/>
    <property type="match status" value="1"/>
</dbReference>
<feature type="compositionally biased region" description="Polar residues" evidence="11">
    <location>
        <begin position="223"/>
        <end position="234"/>
    </location>
</feature>
<proteinExistence type="inferred from homology"/>
<evidence type="ECO:0000256" key="4">
    <source>
        <dbReference type="ARBA" id="ARBA00022692"/>
    </source>
</evidence>
<keyword evidence="8" id="KW-0472">Membrane</keyword>
<feature type="region of interest" description="Disordered" evidence="11">
    <location>
        <begin position="200"/>
        <end position="241"/>
    </location>
</feature>
<comment type="similarity">
    <text evidence="2 10">Belongs to the MICOS complex subunit Mic60 family.</text>
</comment>
<evidence type="ECO:0000256" key="11">
    <source>
        <dbReference type="SAM" id="MobiDB-lite"/>
    </source>
</evidence>
<feature type="region of interest" description="Disordered" evidence="11">
    <location>
        <begin position="173"/>
        <end position="192"/>
    </location>
</feature>
<gene>
    <name evidence="12" type="ORF">IWQ60_006739</name>
</gene>
<evidence type="ECO:0000256" key="10">
    <source>
        <dbReference type="RuleBase" id="RU363000"/>
    </source>
</evidence>
<evidence type="ECO:0000256" key="6">
    <source>
        <dbReference type="ARBA" id="ARBA00022989"/>
    </source>
</evidence>
<keyword evidence="4 10" id="KW-0812">Transmembrane</keyword>
<dbReference type="AlphaFoldDB" id="A0A9W8A2L6"/>
<feature type="compositionally biased region" description="Pro residues" evidence="11">
    <location>
        <begin position="35"/>
        <end position="45"/>
    </location>
</feature>
<reference evidence="12" key="1">
    <citation type="submission" date="2022-07" db="EMBL/GenBank/DDBJ databases">
        <title>Phylogenomic reconstructions and comparative analyses of Kickxellomycotina fungi.</title>
        <authorList>
            <person name="Reynolds N.K."/>
            <person name="Stajich J.E."/>
            <person name="Barry K."/>
            <person name="Grigoriev I.V."/>
            <person name="Crous P."/>
            <person name="Smith M.E."/>
        </authorList>
    </citation>
    <scope>NUCLEOTIDE SEQUENCE</scope>
    <source>
        <strain evidence="12">RSA 861</strain>
    </source>
</reference>
<dbReference type="OrthoDB" id="10261039at2759"/>
<comment type="function">
    <text evidence="9">Component of the MICOS complex, a large protein complex of the mitochondrial inner membrane that plays crucial roles in the maintenance of crista junctions, inner membrane architecture, and formation of contact sites to the outer membrane. Plays a role in keeping cristae membranes connected to the inner boundary membrane. Also promotes protein import via the mitochondrial intermembrane space assembly (MIA) pathway.</text>
</comment>
<evidence type="ECO:0000256" key="3">
    <source>
        <dbReference type="ARBA" id="ARBA00018116"/>
    </source>
</evidence>
<sequence>MMLRQTRQLPRVARSAAPRRLLTAEAKPKTTANFPPRPVGVPPPKPKGSSLFKKFFYTTLATGAVYTGAAVYASQNPTFEPTFRQYFPYGDPTLDAIYKRDNNYLFAAADLASEVSAALRRLYQLANEKAEVLVEEIVPTNETPTAEAGTVAYSQPGVPARTEDGGVVAPPALKDTPSLQSALPVTGDRPAGTTEDIVAHQSLVDRSTESAPKATNPIEPKTKSQPQQPKSSTMAAKDEEEFPVNSVDSVNIHYEIPVSESAPPAYARLVKAIGQMVNVLNTQAGGASSQASRDAVLAVSQKLAELENHLSELKQPSREALEAALGEQARRFEAILEQNGHLVEEAFAAQAGEFRDKLAAEKRTWRQVFDRTLEDRLEQQRGALYRQFHRLVRHRVDQERGGRLAHLDRVTELVNELESVARTNATTLRTQAQAARINQALLALRSSIDQALDQQQPVDLELATLQRLTAAEADAYPASVAALASVPSRTADEGIETLPALVARFDRVQDQIRRTSLVPEDGGMLSYGLSVVLSKLMFAKRGLVGGEDAEAVLARTNYHLQRADLDSAARELNQLSGWSKDVAQDWIEAARQHLTLKQALQVVESELMLNQMNQN</sequence>
<dbReference type="GO" id="GO:0061617">
    <property type="term" value="C:MICOS complex"/>
    <property type="evidence" value="ECO:0007669"/>
    <property type="project" value="TreeGrafter"/>
</dbReference>
<evidence type="ECO:0000313" key="13">
    <source>
        <dbReference type="Proteomes" id="UP001150569"/>
    </source>
</evidence>
<evidence type="ECO:0000256" key="9">
    <source>
        <dbReference type="ARBA" id="ARBA00025571"/>
    </source>
</evidence>
<evidence type="ECO:0000256" key="1">
    <source>
        <dbReference type="ARBA" id="ARBA00004434"/>
    </source>
</evidence>
<organism evidence="12 13">
    <name type="scientific">Tieghemiomyces parasiticus</name>
    <dbReference type="NCBI Taxonomy" id="78921"/>
    <lineage>
        <taxon>Eukaryota</taxon>
        <taxon>Fungi</taxon>
        <taxon>Fungi incertae sedis</taxon>
        <taxon>Zoopagomycota</taxon>
        <taxon>Kickxellomycotina</taxon>
        <taxon>Dimargaritomycetes</taxon>
        <taxon>Dimargaritales</taxon>
        <taxon>Dimargaritaceae</taxon>
        <taxon>Tieghemiomyces</taxon>
    </lineage>
</organism>
<keyword evidence="13" id="KW-1185">Reference proteome</keyword>
<name>A0A9W8A2L6_9FUNG</name>
<keyword evidence="5 10" id="KW-0999">Mitochondrion inner membrane</keyword>
<keyword evidence="7 10" id="KW-0496">Mitochondrion</keyword>
<evidence type="ECO:0000256" key="5">
    <source>
        <dbReference type="ARBA" id="ARBA00022792"/>
    </source>
</evidence>
<comment type="caution">
    <text evidence="12">The sequence shown here is derived from an EMBL/GenBank/DDBJ whole genome shotgun (WGS) entry which is preliminary data.</text>
</comment>
<keyword evidence="6" id="KW-1133">Transmembrane helix</keyword>
<evidence type="ECO:0000256" key="7">
    <source>
        <dbReference type="ARBA" id="ARBA00023128"/>
    </source>
</evidence>
<dbReference type="PANTHER" id="PTHR15415">
    <property type="entry name" value="MITOFILIN"/>
    <property type="match status" value="1"/>
</dbReference>
<dbReference type="Pfam" id="PF09731">
    <property type="entry name" value="Mitofilin"/>
    <property type="match status" value="1"/>
</dbReference>